<dbReference type="Gene3D" id="2.30.140.50">
    <property type="entry name" value="Protein of unknown function DUF2790"/>
    <property type="match status" value="1"/>
</dbReference>
<dbReference type="Proteomes" id="UP000067111">
    <property type="component" value="Unassembled WGS sequence"/>
</dbReference>
<proteinExistence type="predicted"/>
<reference evidence="3" key="1">
    <citation type="submission" date="2016-01" db="EMBL/GenBank/DDBJ databases">
        <authorList>
            <person name="Gamez R.M."/>
            <person name="Rodriguez F."/>
            <person name="Bernal J.F."/>
            <person name="Agarwala R."/>
            <person name="Landsman D."/>
            <person name="Marino-Ramirez L."/>
        </authorList>
    </citation>
    <scope>NUCLEOTIDE SEQUENCE [LARGE SCALE GENOMIC DNA]</scope>
    <source>
        <strain evidence="3">Ps006</strain>
    </source>
</reference>
<dbReference type="Pfam" id="PF10976">
    <property type="entry name" value="DUF2790"/>
    <property type="match status" value="1"/>
</dbReference>
<dbReference type="RefSeq" id="WP_060754628.1">
    <property type="nucleotide sequence ID" value="NZ_CP087111.1"/>
</dbReference>
<dbReference type="AlphaFoldDB" id="A0A0X7K4G2"/>
<accession>A0A0X7K4G2</accession>
<organism evidence="2 3">
    <name type="scientific">Pseudomonas palleroniana</name>
    <dbReference type="NCBI Taxonomy" id="191390"/>
    <lineage>
        <taxon>Bacteria</taxon>
        <taxon>Pseudomonadati</taxon>
        <taxon>Pseudomonadota</taxon>
        <taxon>Gammaproteobacteria</taxon>
        <taxon>Pseudomonadales</taxon>
        <taxon>Pseudomonadaceae</taxon>
        <taxon>Pseudomonas</taxon>
    </lineage>
</organism>
<dbReference type="OrthoDB" id="7027858at2"/>
<keyword evidence="1" id="KW-0732">Signal</keyword>
<evidence type="ECO:0008006" key="4">
    <source>
        <dbReference type="Google" id="ProtNLM"/>
    </source>
</evidence>
<dbReference type="InterPro" id="IPR021245">
    <property type="entry name" value="DUF2790"/>
</dbReference>
<sequence>MNPNNWKPLIAAALLALTATAHAGATPKPDIQRVLSTTEDTRSGCGIVNARMTYLDSKNQTQVLEYMKFTDNCGDGN</sequence>
<gene>
    <name evidence="2" type="ORF">AWV77_12870</name>
</gene>
<feature type="chain" id="PRO_5007064028" description="DUF2790 domain-containing protein" evidence="1">
    <location>
        <begin position="24"/>
        <end position="77"/>
    </location>
</feature>
<evidence type="ECO:0000256" key="1">
    <source>
        <dbReference type="SAM" id="SignalP"/>
    </source>
</evidence>
<comment type="caution">
    <text evidence="2">The sequence shown here is derived from an EMBL/GenBank/DDBJ whole genome shotgun (WGS) entry which is preliminary data.</text>
</comment>
<evidence type="ECO:0000313" key="2">
    <source>
        <dbReference type="EMBL" id="KWU50539.1"/>
    </source>
</evidence>
<feature type="signal peptide" evidence="1">
    <location>
        <begin position="1"/>
        <end position="23"/>
    </location>
</feature>
<name>A0A0X7K4G2_9PSED</name>
<dbReference type="EMBL" id="LRMR01000013">
    <property type="protein sequence ID" value="KWU50539.1"/>
    <property type="molecule type" value="Genomic_DNA"/>
</dbReference>
<protein>
    <recommendedName>
        <fullName evidence="4">DUF2790 domain-containing protein</fullName>
    </recommendedName>
</protein>
<evidence type="ECO:0000313" key="3">
    <source>
        <dbReference type="Proteomes" id="UP000067111"/>
    </source>
</evidence>